<keyword evidence="7" id="KW-1185">Reference proteome</keyword>
<dbReference type="InterPro" id="IPR000890">
    <property type="entry name" value="Aliphatic_acid_kin_short-chain"/>
</dbReference>
<dbReference type="Pfam" id="PF00871">
    <property type="entry name" value="Acetate_kinase"/>
    <property type="match status" value="1"/>
</dbReference>
<sequence length="426" mass="44689">MYILALNCGSSSIKGKLFALPPASDSPLARVATLAVSNIGAAGDAVTLRLRWATGEDVREAGGDGGSVQHRDLFPWILEHVAASGEVKAADIKYIVHRIVHGGTNTAGLVVTADHREALDQMDALSEFAPLHNHHAVLGVKACLDVLPDHTSLLLFDTLFHQTIPPEVYTYALPPPDAKLPLPLRKYGFHGLSYASIVRSLSTHLGKPASALNIVVAHLGSGASSACIRAGASIDTSMGLTPLEGLVGGTRTGTIDPTAIFHHTKEYWTDAGLPGIKVSKAEALLNKKSGLTALAGTPNFATITANAADPTSPEHARAKLAYAVFVDRLMGFVTQYLAKLLAELPIAEIDGLVFSGGIGENAAGLRADVLGRLGWLGTSVDAAANDARSDDVVREITAPGSKLRGWVILTDEEGYCAQAAREQLGL</sequence>
<name>A0ABR3QER2_9TREE</name>
<comment type="pathway">
    <text evidence="5">Metabolic intermediate biosynthesis; acetyl-CoA biosynthesis; acetyl-CoA from acetate: step 1/2.</text>
</comment>
<dbReference type="RefSeq" id="XP_069213079.1">
    <property type="nucleotide sequence ID" value="XM_069349535.1"/>
</dbReference>
<keyword evidence="5" id="KW-0460">Magnesium</keyword>
<feature type="binding site" evidence="5">
    <location>
        <position position="14"/>
    </location>
    <ligand>
        <name>ATP</name>
        <dbReference type="ChEBI" id="CHEBI:30616"/>
    </ligand>
</feature>
<dbReference type="Gene3D" id="3.30.420.40">
    <property type="match status" value="2"/>
</dbReference>
<feature type="binding site" evidence="5">
    <location>
        <position position="98"/>
    </location>
    <ligand>
        <name>substrate</name>
    </ligand>
</feature>
<dbReference type="GeneID" id="95981927"/>
<comment type="similarity">
    <text evidence="5">Belongs to the acetokinase family.</text>
</comment>
<keyword evidence="2 5" id="KW-0547">Nucleotide-binding</keyword>
<evidence type="ECO:0000256" key="1">
    <source>
        <dbReference type="ARBA" id="ARBA00022679"/>
    </source>
</evidence>
<feature type="binding site" evidence="5">
    <location>
        <begin position="218"/>
        <end position="222"/>
    </location>
    <ligand>
        <name>ATP</name>
        <dbReference type="ChEBI" id="CHEBI:30616"/>
    </ligand>
</feature>
<dbReference type="InterPro" id="IPR004372">
    <property type="entry name" value="Ac/propionate_kinase"/>
</dbReference>
<comment type="cofactor">
    <cofactor evidence="5">
        <name>Mg(2+)</name>
        <dbReference type="ChEBI" id="CHEBI:18420"/>
    </cofactor>
</comment>
<dbReference type="SUPFAM" id="SSF53067">
    <property type="entry name" value="Actin-like ATPase domain"/>
    <property type="match status" value="2"/>
</dbReference>
<gene>
    <name evidence="6" type="ORF">Q8F55_000884</name>
</gene>
<reference evidence="6 7" key="1">
    <citation type="submission" date="2023-08" db="EMBL/GenBank/DDBJ databases">
        <title>Annotated Genome Sequence of Vanrija albida AlHP1.</title>
        <authorList>
            <person name="Herzog R."/>
        </authorList>
    </citation>
    <scope>NUCLEOTIDE SEQUENCE [LARGE SCALE GENOMIC DNA]</scope>
    <source>
        <strain evidence="6 7">AlHP1</strain>
    </source>
</reference>
<evidence type="ECO:0000256" key="4">
    <source>
        <dbReference type="ARBA" id="ARBA00022840"/>
    </source>
</evidence>
<dbReference type="PANTHER" id="PTHR21060">
    <property type="entry name" value="ACETATE KINASE"/>
    <property type="match status" value="1"/>
</dbReference>
<feature type="binding site" evidence="5">
    <location>
        <position position="7"/>
    </location>
    <ligand>
        <name>Mg(2+)</name>
        <dbReference type="ChEBI" id="CHEBI:18420"/>
    </ligand>
</feature>
<dbReference type="Proteomes" id="UP001565368">
    <property type="component" value="Unassembled WGS sequence"/>
</dbReference>
<dbReference type="InterPro" id="IPR043129">
    <property type="entry name" value="ATPase_NBD"/>
</dbReference>
<keyword evidence="4 5" id="KW-0067">ATP-binding</keyword>
<dbReference type="EC" id="2.7.2.1" evidence="5"/>
<evidence type="ECO:0000313" key="7">
    <source>
        <dbReference type="Proteomes" id="UP001565368"/>
    </source>
</evidence>
<evidence type="ECO:0000256" key="5">
    <source>
        <dbReference type="HAMAP-Rule" id="MF_03131"/>
    </source>
</evidence>
<dbReference type="HAMAP" id="MF_00020">
    <property type="entry name" value="Acetate_kinase"/>
    <property type="match status" value="1"/>
</dbReference>
<evidence type="ECO:0000256" key="2">
    <source>
        <dbReference type="ARBA" id="ARBA00022741"/>
    </source>
</evidence>
<feature type="binding site" evidence="5">
    <location>
        <position position="412"/>
    </location>
    <ligand>
        <name>Mg(2+)</name>
        <dbReference type="ChEBI" id="CHEBI:18420"/>
    </ligand>
</feature>
<dbReference type="PROSITE" id="PS01075">
    <property type="entry name" value="ACETATE_KINASE_1"/>
    <property type="match status" value="1"/>
</dbReference>
<keyword evidence="1 5" id="KW-0808">Transferase</keyword>
<dbReference type="InterPro" id="IPR023865">
    <property type="entry name" value="Aliphatic_acid_kinase_CS"/>
</dbReference>
<comment type="catalytic activity">
    <reaction evidence="5">
        <text>acetate + ATP = acetyl phosphate + ADP</text>
        <dbReference type="Rhea" id="RHEA:11352"/>
        <dbReference type="ChEBI" id="CHEBI:22191"/>
        <dbReference type="ChEBI" id="CHEBI:30089"/>
        <dbReference type="ChEBI" id="CHEBI:30616"/>
        <dbReference type="ChEBI" id="CHEBI:456216"/>
        <dbReference type="EC" id="2.7.2.1"/>
    </reaction>
</comment>
<comment type="caution">
    <text evidence="5">Lacks conserved residue(s) required for the propagation of feature annotation.</text>
</comment>
<evidence type="ECO:0000256" key="3">
    <source>
        <dbReference type="ARBA" id="ARBA00022777"/>
    </source>
</evidence>
<accession>A0ABR3QER2</accession>
<dbReference type="EMBL" id="JBBXJM010000001">
    <property type="protein sequence ID" value="KAL1413135.1"/>
    <property type="molecule type" value="Genomic_DNA"/>
</dbReference>
<dbReference type="PRINTS" id="PR00471">
    <property type="entry name" value="ACETATEKNASE"/>
</dbReference>
<feature type="active site" description="Proton donor/acceptor" evidence="5">
    <location>
        <position position="157"/>
    </location>
</feature>
<feature type="site" description="Transition state stabilizer" evidence="5">
    <location>
        <position position="251"/>
    </location>
</feature>
<proteinExistence type="inferred from homology"/>
<organism evidence="6 7">
    <name type="scientific">Vanrija albida</name>
    <dbReference type="NCBI Taxonomy" id="181172"/>
    <lineage>
        <taxon>Eukaryota</taxon>
        <taxon>Fungi</taxon>
        <taxon>Dikarya</taxon>
        <taxon>Basidiomycota</taxon>
        <taxon>Agaricomycotina</taxon>
        <taxon>Tremellomycetes</taxon>
        <taxon>Trichosporonales</taxon>
        <taxon>Trichosporonaceae</taxon>
        <taxon>Vanrija</taxon>
    </lineage>
</organism>
<evidence type="ECO:0000313" key="6">
    <source>
        <dbReference type="EMBL" id="KAL1413135.1"/>
    </source>
</evidence>
<dbReference type="PIRSF" id="PIRSF000722">
    <property type="entry name" value="Acetate_prop_kin"/>
    <property type="match status" value="1"/>
</dbReference>
<protein>
    <recommendedName>
        <fullName evidence="5">Probable acetate kinase</fullName>
        <ecNumber evidence="5">2.7.2.1</ecNumber>
    </recommendedName>
    <alternativeName>
        <fullName evidence="5">Acetokinase</fullName>
    </alternativeName>
</protein>
<feature type="site" description="Transition state stabilizer" evidence="5">
    <location>
        <position position="190"/>
    </location>
</feature>
<comment type="caution">
    <text evidence="6">The sequence shown here is derived from an EMBL/GenBank/DDBJ whole genome shotgun (WGS) entry which is preliminary data.</text>
</comment>
<dbReference type="PANTHER" id="PTHR21060:SF15">
    <property type="entry name" value="ACETATE KINASE-RELATED"/>
    <property type="match status" value="1"/>
</dbReference>
<keyword evidence="5" id="KW-0479">Metal-binding</keyword>
<feature type="binding site" evidence="5">
    <location>
        <begin position="357"/>
        <end position="361"/>
    </location>
    <ligand>
        <name>ATP</name>
        <dbReference type="ChEBI" id="CHEBI:30616"/>
    </ligand>
</feature>
<keyword evidence="3 5" id="KW-0418">Kinase</keyword>